<dbReference type="EMBL" id="LNRQ01000005">
    <property type="protein sequence ID" value="KZM93932.1"/>
    <property type="molecule type" value="Genomic_DNA"/>
</dbReference>
<dbReference type="InterPro" id="IPR035979">
    <property type="entry name" value="RBD_domain_sf"/>
</dbReference>
<accession>A0A161ZZQ2</accession>
<gene>
    <name evidence="3" type="ORF">DCAR_017177</name>
    <name evidence="4" type="ORF">DCAR_0519637</name>
</gene>
<sequence>MELLNFKIKNINGSKLFEILGMEDAAAAQGAKSKSAGSISLKERVANIKWSSVMVINLPSEASVRDIWLFFNKQRKIKDIILSRKRDRNNNRIGFLIVDSKQVGDLIVSSFNGRKMGRQESKVKSKTGETHGKTRNHPTQEHADNLVPQPSCRTVVGTVDEEFKSILGRSLIGITAEVEWADVIQENIIGLGCSFIRVRGISHKSFLLIVDEDVFTANVNIEFLYEIFLGVYKATHSDLVVPRLAWLDCDGLPISAWNNSTWSKIIDDWGYLVTENKKPLLNSMYTKLKLCIATSKVEQIKETIKVVIDEREDGSQEKSWRGNKSKVKDFEEVQKQKEKGDVCPSVPPSEGNDGGAVDSVEKLVNEKEGLDAVEIETNGHLMDEVNEDLNSLSRMGSFHSREVGNEPDESMPVEEIQRYVWQVRDKNNSSSALSKEDDSIQILESVEADNVGYVESSMVSEKF</sequence>
<dbReference type="GO" id="GO:0003723">
    <property type="term" value="F:RNA binding"/>
    <property type="evidence" value="ECO:0007669"/>
    <property type="project" value="InterPro"/>
</dbReference>
<dbReference type="Gramene" id="KZM93932">
    <property type="protein sequence ID" value="KZM93932"/>
    <property type="gene ID" value="DCAR_017177"/>
</dbReference>
<evidence type="ECO:0000313" key="3">
    <source>
        <dbReference type="EMBL" id="KZM93932.1"/>
    </source>
</evidence>
<feature type="domain" description="RRM" evidence="2">
    <location>
        <begin position="53"/>
        <end position="119"/>
    </location>
</feature>
<keyword evidence="5" id="KW-1185">Reference proteome</keyword>
<dbReference type="Pfam" id="PF00076">
    <property type="entry name" value="RRM_1"/>
    <property type="match status" value="1"/>
</dbReference>
<dbReference type="InterPro" id="IPR012677">
    <property type="entry name" value="Nucleotide-bd_a/b_plait_sf"/>
</dbReference>
<dbReference type="Gene3D" id="3.30.70.330">
    <property type="match status" value="1"/>
</dbReference>
<evidence type="ECO:0000259" key="2">
    <source>
        <dbReference type="Pfam" id="PF00076"/>
    </source>
</evidence>
<feature type="compositionally biased region" description="Basic and acidic residues" evidence="1">
    <location>
        <begin position="315"/>
        <end position="341"/>
    </location>
</feature>
<evidence type="ECO:0000313" key="5">
    <source>
        <dbReference type="Proteomes" id="UP000077755"/>
    </source>
</evidence>
<dbReference type="EMBL" id="CP093347">
    <property type="protein sequence ID" value="WOH00278.1"/>
    <property type="molecule type" value="Genomic_DNA"/>
</dbReference>
<dbReference type="Proteomes" id="UP000077755">
    <property type="component" value="Chromosome 5"/>
</dbReference>
<feature type="region of interest" description="Disordered" evidence="1">
    <location>
        <begin position="115"/>
        <end position="147"/>
    </location>
</feature>
<evidence type="ECO:0000313" key="4">
    <source>
        <dbReference type="EMBL" id="WOH00278.1"/>
    </source>
</evidence>
<proteinExistence type="predicted"/>
<protein>
    <recommendedName>
        <fullName evidence="2">RRM domain-containing protein</fullName>
    </recommendedName>
</protein>
<evidence type="ECO:0000256" key="1">
    <source>
        <dbReference type="SAM" id="MobiDB-lite"/>
    </source>
</evidence>
<dbReference type="AlphaFoldDB" id="A0A161ZZQ2"/>
<name>A0A161ZZQ2_DAUCS</name>
<dbReference type="SUPFAM" id="SSF54928">
    <property type="entry name" value="RNA-binding domain, RBD"/>
    <property type="match status" value="1"/>
</dbReference>
<feature type="compositionally biased region" description="Basic and acidic residues" evidence="1">
    <location>
        <begin position="117"/>
        <end position="144"/>
    </location>
</feature>
<reference evidence="4" key="2">
    <citation type="submission" date="2022-03" db="EMBL/GenBank/DDBJ databases">
        <title>Draft title - Genomic analysis of global carrot germplasm unveils the trajectory of domestication and the origin of high carotenoid orange carrot.</title>
        <authorList>
            <person name="Iorizzo M."/>
            <person name="Ellison S."/>
            <person name="Senalik D."/>
            <person name="Macko-Podgorni A."/>
            <person name="Grzebelus D."/>
            <person name="Bostan H."/>
            <person name="Rolling W."/>
            <person name="Curaba J."/>
            <person name="Simon P."/>
        </authorList>
    </citation>
    <scope>NUCLEOTIDE SEQUENCE</scope>
    <source>
        <tissue evidence="4">Leaf</tissue>
    </source>
</reference>
<feature type="region of interest" description="Disordered" evidence="1">
    <location>
        <begin position="315"/>
        <end position="357"/>
    </location>
</feature>
<organism evidence="3">
    <name type="scientific">Daucus carota subsp. sativus</name>
    <name type="common">Carrot</name>
    <dbReference type="NCBI Taxonomy" id="79200"/>
    <lineage>
        <taxon>Eukaryota</taxon>
        <taxon>Viridiplantae</taxon>
        <taxon>Streptophyta</taxon>
        <taxon>Embryophyta</taxon>
        <taxon>Tracheophyta</taxon>
        <taxon>Spermatophyta</taxon>
        <taxon>Magnoliopsida</taxon>
        <taxon>eudicotyledons</taxon>
        <taxon>Gunneridae</taxon>
        <taxon>Pentapetalae</taxon>
        <taxon>asterids</taxon>
        <taxon>campanulids</taxon>
        <taxon>Apiales</taxon>
        <taxon>Apiaceae</taxon>
        <taxon>Apioideae</taxon>
        <taxon>Scandiceae</taxon>
        <taxon>Daucinae</taxon>
        <taxon>Daucus</taxon>
        <taxon>Daucus sect. Daucus</taxon>
    </lineage>
</organism>
<dbReference type="CDD" id="cd00590">
    <property type="entry name" value="RRM_SF"/>
    <property type="match status" value="1"/>
</dbReference>
<reference evidence="3" key="1">
    <citation type="journal article" date="2016" name="Nat. Genet.">
        <title>A high-quality carrot genome assembly provides new insights into carotenoid accumulation and asterid genome evolution.</title>
        <authorList>
            <person name="Iorizzo M."/>
            <person name="Ellison S."/>
            <person name="Senalik D."/>
            <person name="Zeng P."/>
            <person name="Satapoomin P."/>
            <person name="Huang J."/>
            <person name="Bowman M."/>
            <person name="Iovene M."/>
            <person name="Sanseverino W."/>
            <person name="Cavagnaro P."/>
            <person name="Yildiz M."/>
            <person name="Macko-Podgorni A."/>
            <person name="Moranska E."/>
            <person name="Grzebelus E."/>
            <person name="Grzebelus D."/>
            <person name="Ashrafi H."/>
            <person name="Zheng Z."/>
            <person name="Cheng S."/>
            <person name="Spooner D."/>
            <person name="Van Deynze A."/>
            <person name="Simon P."/>
        </authorList>
    </citation>
    <scope>NUCLEOTIDE SEQUENCE [LARGE SCALE GENOMIC DNA]</scope>
    <source>
        <tissue evidence="3">Leaf</tissue>
    </source>
</reference>
<dbReference type="InterPro" id="IPR000504">
    <property type="entry name" value="RRM_dom"/>
</dbReference>